<sequence>MEHLPLHDTPMLVSAINFLLRDEEFDNLDQICYHFNVDREELEKRLSAAGYSYSTEHKRFW</sequence>
<evidence type="ECO:0008006" key="3">
    <source>
        <dbReference type="Google" id="ProtNLM"/>
    </source>
</evidence>
<evidence type="ECO:0000313" key="1">
    <source>
        <dbReference type="EMBL" id="KGI22445.1"/>
    </source>
</evidence>
<dbReference type="Proteomes" id="UP000029723">
    <property type="component" value="Unassembled WGS sequence"/>
</dbReference>
<comment type="caution">
    <text evidence="1">The sequence shown here is derived from an EMBL/GenBank/DDBJ whole genome shotgun (WGS) entry which is preliminary data.</text>
</comment>
<organism evidence="1 2">
    <name type="scientific">Hoylesella timonensis S9-PR14</name>
    <dbReference type="NCBI Taxonomy" id="1401062"/>
    <lineage>
        <taxon>Bacteria</taxon>
        <taxon>Pseudomonadati</taxon>
        <taxon>Bacteroidota</taxon>
        <taxon>Bacteroidia</taxon>
        <taxon>Bacteroidales</taxon>
        <taxon>Prevotellaceae</taxon>
        <taxon>Hoylesella</taxon>
    </lineage>
</organism>
<gene>
    <name evidence="1" type="ORF">HMPREF9304_04490</name>
</gene>
<evidence type="ECO:0000313" key="2">
    <source>
        <dbReference type="Proteomes" id="UP000029723"/>
    </source>
</evidence>
<dbReference type="RefSeq" id="WP_081953644.1">
    <property type="nucleotide sequence ID" value="NZ_JRPQ01000071.1"/>
</dbReference>
<protein>
    <recommendedName>
        <fullName evidence="3">DUF4250 domain-containing protein</fullName>
    </recommendedName>
</protein>
<dbReference type="EMBL" id="JRPQ01000071">
    <property type="protein sequence ID" value="KGI22445.1"/>
    <property type="molecule type" value="Genomic_DNA"/>
</dbReference>
<dbReference type="AlphaFoldDB" id="A0A098YRU3"/>
<dbReference type="OrthoDB" id="1073087at2"/>
<dbReference type="Pfam" id="PF14056">
    <property type="entry name" value="DUF4250"/>
    <property type="match status" value="1"/>
</dbReference>
<proteinExistence type="predicted"/>
<reference evidence="1 2" key="1">
    <citation type="submission" date="2014-07" db="EMBL/GenBank/DDBJ databases">
        <authorList>
            <person name="McCorrison J."/>
            <person name="Sanka R."/>
            <person name="Torralba M."/>
            <person name="Gillis M."/>
            <person name="Haft D.H."/>
            <person name="Methe B."/>
            <person name="Sutton G."/>
            <person name="Nelson K.E."/>
        </authorList>
    </citation>
    <scope>NUCLEOTIDE SEQUENCE [LARGE SCALE GENOMIC DNA]</scope>
    <source>
        <strain evidence="1 2">S9-PR14</strain>
    </source>
</reference>
<name>A0A098YRU3_9BACT</name>
<accession>A0A098YRU3</accession>
<dbReference type="InterPro" id="IPR025346">
    <property type="entry name" value="DUF4250"/>
</dbReference>